<feature type="compositionally biased region" description="Low complexity" evidence="1">
    <location>
        <begin position="35"/>
        <end position="51"/>
    </location>
</feature>
<sequence>MKPQRTAKRKEGASAAQRNGGGASGGQRNGGGATAGTAASRSSTALVAASSSRRKAPSAVMKRARFGPSAATGLVGFKENVYVSDFFDRLGFFPLANQKTVRRAITEVLFRPAEEQGSLRGGAESMEGVFSGALAIHKFGSNTQESKAFSCMLWCTIALGAMTNNLKVATVRRYIKLAEEAVDGLCTEDVPTAKAYTIMAMVYAWQDNSALFAEYLGRAQKLVDSLDASEEIPMELTDIMKELERVRVLHYTEDEDVIHKCCYEADGEPPTMTLAMLSDAGLFHMVRYYTNGVFKAFWRDLHEVNSDLPATTREGLKNSAGALYIRAAMQFMRLPLKTDPVEALKSTVVLTKIICQVPGMVRYGPLKHYVHCLVMMLKRPAILGVDKGSYEKLRKLYNSLDIAGPNIEAAEDMDMAMLCKHQFCNGMAWIHQEKMLKVKRAQAAAEAAAAAGTTTATAVPGLGAGGGLPGGALGPVACVNEEGAATSTPRGNGSSARGLAGGDGSGGSGDAAPAASSSPHLPSPGGGGGNRIDHFPQAAAAAAAAAEAGAAGGDLYSTPPFPQEQSPLPHHAPLSQCRLDDPLAAAPFDGTGASMFPPKQEGTEPFPQGMEGTEMPAELFEFAQNKELLGVDAHDDSRSVPEIAAMDSDAEEFTLVPGAGAGGEGDSLHSILFSPGEE</sequence>
<reference evidence="2 3" key="1">
    <citation type="journal article" date="2010" name="Nature">
        <title>The Ectocarpus genome and the independent evolution of multicellularity in brown algae.</title>
        <authorList>
            <person name="Cock J.M."/>
            <person name="Sterck L."/>
            <person name="Rouze P."/>
            <person name="Scornet D."/>
            <person name="Allen A.E."/>
            <person name="Amoutzias G."/>
            <person name="Anthouard V."/>
            <person name="Artiguenave F."/>
            <person name="Aury J.M."/>
            <person name="Badger J.H."/>
            <person name="Beszteri B."/>
            <person name="Billiau K."/>
            <person name="Bonnet E."/>
            <person name="Bothwell J.H."/>
            <person name="Bowler C."/>
            <person name="Boyen C."/>
            <person name="Brownlee C."/>
            <person name="Carrano C.J."/>
            <person name="Charrier B."/>
            <person name="Cho G.Y."/>
            <person name="Coelho S.M."/>
            <person name="Collen J."/>
            <person name="Corre E."/>
            <person name="Da Silva C."/>
            <person name="Delage L."/>
            <person name="Delaroque N."/>
            <person name="Dittami S.M."/>
            <person name="Doulbeau S."/>
            <person name="Elias M."/>
            <person name="Farnham G."/>
            <person name="Gachon C.M."/>
            <person name="Gschloessl B."/>
            <person name="Heesch S."/>
            <person name="Jabbari K."/>
            <person name="Jubin C."/>
            <person name="Kawai H."/>
            <person name="Kimura K."/>
            <person name="Kloareg B."/>
            <person name="Kupper F.C."/>
            <person name="Lang D."/>
            <person name="Le Bail A."/>
            <person name="Leblanc C."/>
            <person name="Lerouge P."/>
            <person name="Lohr M."/>
            <person name="Lopez P.J."/>
            <person name="Martens C."/>
            <person name="Maumus F."/>
            <person name="Michel G."/>
            <person name="Miranda-Saavedra D."/>
            <person name="Morales J."/>
            <person name="Moreau H."/>
            <person name="Motomura T."/>
            <person name="Nagasato C."/>
            <person name="Napoli C.A."/>
            <person name="Nelson D.R."/>
            <person name="Nyvall-Collen P."/>
            <person name="Peters A.F."/>
            <person name="Pommier C."/>
            <person name="Potin P."/>
            <person name="Poulain J."/>
            <person name="Quesneville H."/>
            <person name="Read B."/>
            <person name="Rensing S.A."/>
            <person name="Ritter A."/>
            <person name="Rousvoal S."/>
            <person name="Samanta M."/>
            <person name="Samson G."/>
            <person name="Schroeder D.C."/>
            <person name="Segurens B."/>
            <person name="Strittmatter M."/>
            <person name="Tonon T."/>
            <person name="Tregear J.W."/>
            <person name="Valentin K."/>
            <person name="von Dassow P."/>
            <person name="Yamagishi T."/>
            <person name="Van de Peer Y."/>
            <person name="Wincker P."/>
        </authorList>
    </citation>
    <scope>NUCLEOTIDE SEQUENCE [LARGE SCALE GENOMIC DNA]</scope>
    <source>
        <strain evidence="3">Ec32 / CCAP1310/4</strain>
    </source>
</reference>
<dbReference type="OrthoDB" id="10409382at2759"/>
<keyword evidence="3" id="KW-1185">Reference proteome</keyword>
<feature type="region of interest" description="Disordered" evidence="1">
    <location>
        <begin position="1"/>
        <end position="60"/>
    </location>
</feature>
<feature type="region of interest" description="Disordered" evidence="1">
    <location>
        <begin position="483"/>
        <end position="533"/>
    </location>
</feature>
<evidence type="ECO:0000256" key="1">
    <source>
        <dbReference type="SAM" id="MobiDB-lite"/>
    </source>
</evidence>
<feature type="compositionally biased region" description="Gly residues" evidence="1">
    <location>
        <begin position="19"/>
        <end position="34"/>
    </location>
</feature>
<organism evidence="2 3">
    <name type="scientific">Ectocarpus siliculosus</name>
    <name type="common">Brown alga</name>
    <name type="synonym">Conferva siliculosa</name>
    <dbReference type="NCBI Taxonomy" id="2880"/>
    <lineage>
        <taxon>Eukaryota</taxon>
        <taxon>Sar</taxon>
        <taxon>Stramenopiles</taxon>
        <taxon>Ochrophyta</taxon>
        <taxon>PX clade</taxon>
        <taxon>Phaeophyceae</taxon>
        <taxon>Ectocarpales</taxon>
        <taxon>Ectocarpaceae</taxon>
        <taxon>Ectocarpus</taxon>
    </lineage>
</organism>
<accession>D8LBT4</accession>
<dbReference type="EMBL" id="FN649726">
    <property type="protein sequence ID" value="CBN76793.1"/>
    <property type="molecule type" value="Genomic_DNA"/>
</dbReference>
<dbReference type="EMBL" id="FN647682">
    <property type="protein sequence ID" value="CBN76793.1"/>
    <property type="molecule type" value="Genomic_DNA"/>
</dbReference>
<feature type="compositionally biased region" description="Low complexity" evidence="1">
    <location>
        <begin position="510"/>
        <end position="520"/>
    </location>
</feature>
<feature type="compositionally biased region" description="Gly residues" evidence="1">
    <location>
        <begin position="499"/>
        <end position="509"/>
    </location>
</feature>
<dbReference type="PANTHER" id="PTHR12460">
    <property type="entry name" value="CYCLIN-DEPENDENT KINASE INHIBITOR-RELATED PROTEIN"/>
    <property type="match status" value="1"/>
</dbReference>
<dbReference type="Proteomes" id="UP000002630">
    <property type="component" value="Linkage Group LG01"/>
</dbReference>
<feature type="region of interest" description="Disordered" evidence="1">
    <location>
        <begin position="658"/>
        <end position="678"/>
    </location>
</feature>
<evidence type="ECO:0000313" key="3">
    <source>
        <dbReference type="Proteomes" id="UP000002630"/>
    </source>
</evidence>
<dbReference type="InParanoid" id="D8LBT4"/>
<dbReference type="AlphaFoldDB" id="D8LBT4"/>
<protein>
    <submittedName>
        <fullName evidence="2">Uncharacterized protein</fullName>
    </submittedName>
</protein>
<evidence type="ECO:0000313" key="2">
    <source>
        <dbReference type="EMBL" id="CBN76793.1"/>
    </source>
</evidence>
<proteinExistence type="predicted"/>
<name>D8LBT4_ECTSI</name>
<gene>
    <name evidence="2" type="ORF">Esi_0000_0634</name>
</gene>
<dbReference type="PANTHER" id="PTHR12460:SF38">
    <property type="entry name" value="KINETOPLAST-ASSOCIATED PROTEIN-LIKE PROTEIN"/>
    <property type="match status" value="1"/>
</dbReference>
<feature type="region of interest" description="Disordered" evidence="1">
    <location>
        <begin position="554"/>
        <end position="573"/>
    </location>
</feature>